<comment type="catalytic activity">
    <reaction evidence="1 5">
        <text>S-ubiquitinyl-[E2 ubiquitin-conjugating enzyme]-L-cysteine + [acceptor protein]-L-lysine = [E2 ubiquitin-conjugating enzyme]-L-cysteine + N(6)-ubiquitinyl-[acceptor protein]-L-lysine.</text>
        <dbReference type="EC" id="2.3.2.27"/>
    </reaction>
</comment>
<dbReference type="FunFam" id="3.30.40.10:FF:000442">
    <property type="entry name" value="RING-type E3 ubiquitin transferase"/>
    <property type="match status" value="1"/>
</dbReference>
<protein>
    <recommendedName>
        <fullName evidence="5 6">U-box domain-containing protein</fullName>
        <ecNumber evidence="5">2.3.2.27</ecNumber>
    </recommendedName>
    <alternativeName>
        <fullName evidence="5">RING-type E3 ubiquitin transferase PUB</fullName>
    </alternativeName>
</protein>
<comment type="pathway">
    <text evidence="2 5">Protein modification; protein ubiquitination.</text>
</comment>
<dbReference type="EMBL" id="PKMF04000244">
    <property type="protein sequence ID" value="KAK7841292.1"/>
    <property type="molecule type" value="Genomic_DNA"/>
</dbReference>
<comment type="function">
    <text evidence="5">Functions as an E3 ubiquitin ligase.</text>
</comment>
<dbReference type="InterPro" id="IPR013083">
    <property type="entry name" value="Znf_RING/FYVE/PHD"/>
</dbReference>
<dbReference type="SUPFAM" id="SSF57850">
    <property type="entry name" value="RING/U-box"/>
    <property type="match status" value="1"/>
</dbReference>
<evidence type="ECO:0000256" key="2">
    <source>
        <dbReference type="ARBA" id="ARBA00004906"/>
    </source>
</evidence>
<evidence type="ECO:0000256" key="1">
    <source>
        <dbReference type="ARBA" id="ARBA00000900"/>
    </source>
</evidence>
<dbReference type="PANTHER" id="PTHR22849">
    <property type="entry name" value="WDSAM1 PROTEIN"/>
    <property type="match status" value="1"/>
</dbReference>
<dbReference type="GO" id="GO:0061630">
    <property type="term" value="F:ubiquitin protein ligase activity"/>
    <property type="evidence" value="ECO:0007669"/>
    <property type="project" value="UniProtKB-UniRule"/>
</dbReference>
<dbReference type="InterPro" id="IPR045185">
    <property type="entry name" value="PUB22/23/24-like"/>
</dbReference>
<keyword evidence="8" id="KW-1185">Reference proteome</keyword>
<dbReference type="InterPro" id="IPR058678">
    <property type="entry name" value="ARM_PUB"/>
</dbReference>
<dbReference type="EC" id="2.3.2.27" evidence="5"/>
<keyword evidence="3 5" id="KW-0808">Transferase</keyword>
<dbReference type="GO" id="GO:0016567">
    <property type="term" value="P:protein ubiquitination"/>
    <property type="evidence" value="ECO:0007669"/>
    <property type="project" value="UniProtKB-UniRule"/>
</dbReference>
<dbReference type="Pfam" id="PF04564">
    <property type="entry name" value="U-box"/>
    <property type="match status" value="1"/>
</dbReference>
<dbReference type="SUPFAM" id="SSF48371">
    <property type="entry name" value="ARM repeat"/>
    <property type="match status" value="1"/>
</dbReference>
<dbReference type="Pfam" id="PF25598">
    <property type="entry name" value="ARM_PUB"/>
    <property type="match status" value="1"/>
</dbReference>
<dbReference type="CDD" id="cd16655">
    <property type="entry name" value="RING-Ubox_WDSUB1-like"/>
    <property type="match status" value="1"/>
</dbReference>
<accession>A0AAW0KPK9</accession>
<sequence length="421" mass="47413">MEEIEIPQYFICPISLQIMKDPVTAVTGITYERESIEQWLRSAKHNTTTCPVTNQPLHRDSDLTPNHTLRRLIQAWCTANAAKGVDRIPTPKASLDRTHVLKLVRELGVGHLYVNALKKMEALARENQRNKLCMAEAGVAKELCLLIMKCFREGSTIGLQEALGILHLIWGSIPKPEVKILVNENCDFIDSLTWALHCEIDNHVLVKIEAMLVLEKAIKATNSSRLERLRPEFFKTIIMVLRGKVLSQQAIKSALLVLIEACPLRRNRFKIVEAGAVFQLIELELEKAHEKNITELIFNVLAQLCSTADGREQLLRHAGSIAVLSKRILRVSPATDDRALHILSLIAKFSARNNVIQEMLRVGAVTKLCMVMQADCATYLKEKARGILKLHSVVWNNSPCIAVYLLTREQSIQATVYYSNC</sequence>
<comment type="caution">
    <text evidence="7">The sequence shown here is derived from an EMBL/GenBank/DDBJ whole genome shotgun (WGS) entry which is preliminary data.</text>
</comment>
<dbReference type="Gene3D" id="3.30.40.10">
    <property type="entry name" value="Zinc/RING finger domain, C3HC4 (zinc finger)"/>
    <property type="match status" value="1"/>
</dbReference>
<gene>
    <name evidence="7" type="primary">PUB24_2</name>
    <name evidence="7" type="ORF">CFP56_015564</name>
</gene>
<dbReference type="InterPro" id="IPR011989">
    <property type="entry name" value="ARM-like"/>
</dbReference>
<evidence type="ECO:0000256" key="4">
    <source>
        <dbReference type="ARBA" id="ARBA00022786"/>
    </source>
</evidence>
<evidence type="ECO:0000259" key="6">
    <source>
        <dbReference type="PROSITE" id="PS51698"/>
    </source>
</evidence>
<organism evidence="7 8">
    <name type="scientific">Quercus suber</name>
    <name type="common">Cork oak</name>
    <dbReference type="NCBI Taxonomy" id="58331"/>
    <lineage>
        <taxon>Eukaryota</taxon>
        <taxon>Viridiplantae</taxon>
        <taxon>Streptophyta</taxon>
        <taxon>Embryophyta</taxon>
        <taxon>Tracheophyta</taxon>
        <taxon>Spermatophyta</taxon>
        <taxon>Magnoliopsida</taxon>
        <taxon>eudicotyledons</taxon>
        <taxon>Gunneridae</taxon>
        <taxon>Pentapetalae</taxon>
        <taxon>rosids</taxon>
        <taxon>fabids</taxon>
        <taxon>Fagales</taxon>
        <taxon>Fagaceae</taxon>
        <taxon>Quercus</taxon>
    </lineage>
</organism>
<dbReference type="Gene3D" id="1.25.10.10">
    <property type="entry name" value="Leucine-rich Repeat Variant"/>
    <property type="match status" value="1"/>
</dbReference>
<evidence type="ECO:0000313" key="7">
    <source>
        <dbReference type="EMBL" id="KAK7841292.1"/>
    </source>
</evidence>
<dbReference type="InterPro" id="IPR003613">
    <property type="entry name" value="Ubox_domain"/>
</dbReference>
<evidence type="ECO:0000256" key="3">
    <source>
        <dbReference type="ARBA" id="ARBA00022679"/>
    </source>
</evidence>
<dbReference type="Proteomes" id="UP000237347">
    <property type="component" value="Unassembled WGS sequence"/>
</dbReference>
<dbReference type="SMART" id="SM00504">
    <property type="entry name" value="Ubox"/>
    <property type="match status" value="1"/>
</dbReference>
<proteinExistence type="predicted"/>
<name>A0AAW0KPK9_QUESU</name>
<keyword evidence="4 5" id="KW-0833">Ubl conjugation pathway</keyword>
<dbReference type="PROSITE" id="PS51698">
    <property type="entry name" value="U_BOX"/>
    <property type="match status" value="1"/>
</dbReference>
<dbReference type="InterPro" id="IPR016024">
    <property type="entry name" value="ARM-type_fold"/>
</dbReference>
<reference evidence="7 8" key="1">
    <citation type="journal article" date="2018" name="Sci. Data">
        <title>The draft genome sequence of cork oak.</title>
        <authorList>
            <person name="Ramos A.M."/>
            <person name="Usie A."/>
            <person name="Barbosa P."/>
            <person name="Barros P.M."/>
            <person name="Capote T."/>
            <person name="Chaves I."/>
            <person name="Simoes F."/>
            <person name="Abreu I."/>
            <person name="Carrasquinho I."/>
            <person name="Faro C."/>
            <person name="Guimaraes J.B."/>
            <person name="Mendonca D."/>
            <person name="Nobrega F."/>
            <person name="Rodrigues L."/>
            <person name="Saibo N.J.M."/>
            <person name="Varela M.C."/>
            <person name="Egas C."/>
            <person name="Matos J."/>
            <person name="Miguel C.M."/>
            <person name="Oliveira M.M."/>
            <person name="Ricardo C.P."/>
            <person name="Goncalves S."/>
        </authorList>
    </citation>
    <scope>NUCLEOTIDE SEQUENCE [LARGE SCALE GENOMIC DNA]</scope>
    <source>
        <strain evidence="8">cv. HL8</strain>
    </source>
</reference>
<feature type="domain" description="U-box" evidence="6">
    <location>
        <begin position="5"/>
        <end position="83"/>
    </location>
</feature>
<dbReference type="PANTHER" id="PTHR22849:SF128">
    <property type="entry name" value="U-BOX DOMAIN-CONTAINING PROTEIN"/>
    <property type="match status" value="1"/>
</dbReference>
<evidence type="ECO:0000313" key="8">
    <source>
        <dbReference type="Proteomes" id="UP000237347"/>
    </source>
</evidence>
<evidence type="ECO:0000256" key="5">
    <source>
        <dbReference type="RuleBase" id="RU369093"/>
    </source>
</evidence>
<dbReference type="AlphaFoldDB" id="A0AAW0KPK9"/>